<gene>
    <name evidence="2" type="ORF">NPIL_672161</name>
</gene>
<keyword evidence="3" id="KW-1185">Reference proteome</keyword>
<dbReference type="Proteomes" id="UP000887013">
    <property type="component" value="Unassembled WGS sequence"/>
</dbReference>
<accession>A0A8X6NU01</accession>
<protein>
    <submittedName>
        <fullName evidence="2">Uncharacterized protein</fullName>
    </submittedName>
</protein>
<organism evidence="2 3">
    <name type="scientific">Nephila pilipes</name>
    <name type="common">Giant wood spider</name>
    <name type="synonym">Nephila maculata</name>
    <dbReference type="NCBI Taxonomy" id="299642"/>
    <lineage>
        <taxon>Eukaryota</taxon>
        <taxon>Metazoa</taxon>
        <taxon>Ecdysozoa</taxon>
        <taxon>Arthropoda</taxon>
        <taxon>Chelicerata</taxon>
        <taxon>Arachnida</taxon>
        <taxon>Araneae</taxon>
        <taxon>Araneomorphae</taxon>
        <taxon>Entelegynae</taxon>
        <taxon>Araneoidea</taxon>
        <taxon>Nephilidae</taxon>
        <taxon>Nephila</taxon>
    </lineage>
</organism>
<name>A0A8X6NU01_NEPPI</name>
<dbReference type="AlphaFoldDB" id="A0A8X6NU01"/>
<proteinExistence type="predicted"/>
<evidence type="ECO:0000256" key="1">
    <source>
        <dbReference type="SAM" id="MobiDB-lite"/>
    </source>
</evidence>
<evidence type="ECO:0000313" key="2">
    <source>
        <dbReference type="EMBL" id="GFT32125.1"/>
    </source>
</evidence>
<comment type="caution">
    <text evidence="2">The sequence shown here is derived from an EMBL/GenBank/DDBJ whole genome shotgun (WGS) entry which is preliminary data.</text>
</comment>
<evidence type="ECO:0000313" key="3">
    <source>
        <dbReference type="Proteomes" id="UP000887013"/>
    </source>
</evidence>
<reference evidence="2" key="1">
    <citation type="submission" date="2020-08" db="EMBL/GenBank/DDBJ databases">
        <title>Multicomponent nature underlies the extraordinary mechanical properties of spider dragline silk.</title>
        <authorList>
            <person name="Kono N."/>
            <person name="Nakamura H."/>
            <person name="Mori M."/>
            <person name="Yoshida Y."/>
            <person name="Ohtoshi R."/>
            <person name="Malay A.D."/>
            <person name="Moran D.A.P."/>
            <person name="Tomita M."/>
            <person name="Numata K."/>
            <person name="Arakawa K."/>
        </authorList>
    </citation>
    <scope>NUCLEOTIDE SEQUENCE</scope>
</reference>
<sequence>MKCAGDFLTTKTNQKQPENIMSRIKNRAKHTSNNPYYTPLPSGKIGSGNRIEQGQLPITCEASTPKRRLNRFTCVIRRVKEVVLCFCGASIR</sequence>
<feature type="region of interest" description="Disordered" evidence="1">
    <location>
        <begin position="28"/>
        <end position="49"/>
    </location>
</feature>
<dbReference type="EMBL" id="BMAW01013113">
    <property type="protein sequence ID" value="GFT32125.1"/>
    <property type="molecule type" value="Genomic_DNA"/>
</dbReference>